<sequence length="162" mass="17102">MYRHLTVALDGSHNARPALIEAVRLAAAAKARLSLVHVISVHDFVVDSVGMLDLQGLQEEARGQGQRVLDEAKAYAEHHGVSDISTHLLEAPQGGAEAAALLVDFATGGASDLLVIGTHGHRGWKHLLLGSFAETVLRRATLPLLVVRNPEDDDTPSAGTAA</sequence>
<dbReference type="PIRSF" id="PIRSF006276">
    <property type="entry name" value="UspA"/>
    <property type="match status" value="1"/>
</dbReference>
<dbReference type="RefSeq" id="WP_349587477.1">
    <property type="nucleotide sequence ID" value="NZ_JBEFLD010000005.1"/>
</dbReference>
<evidence type="ECO:0000313" key="5">
    <source>
        <dbReference type="Proteomes" id="UP001433638"/>
    </source>
</evidence>
<dbReference type="SUPFAM" id="SSF52402">
    <property type="entry name" value="Adenine nucleotide alpha hydrolases-like"/>
    <property type="match status" value="1"/>
</dbReference>
<dbReference type="CDD" id="cd00293">
    <property type="entry name" value="USP-like"/>
    <property type="match status" value="1"/>
</dbReference>
<reference evidence="4" key="1">
    <citation type="submission" date="2024-06" db="EMBL/GenBank/DDBJ databases">
        <title>Genome sequence of Vogesella sp. MAHUQ-64.</title>
        <authorList>
            <person name="Huq M.A."/>
        </authorList>
    </citation>
    <scope>NUCLEOTIDE SEQUENCE</scope>
    <source>
        <strain evidence="4">MAHUQ-64</strain>
    </source>
</reference>
<dbReference type="EMBL" id="JBEFLD010000005">
    <property type="protein sequence ID" value="MEQ6291110.1"/>
    <property type="molecule type" value="Genomic_DNA"/>
</dbReference>
<feature type="domain" description="UspA" evidence="3">
    <location>
        <begin position="1"/>
        <end position="148"/>
    </location>
</feature>
<organism evidence="4 5">
    <name type="scientific">Vogesella oryzagri</name>
    <dbReference type="NCBI Taxonomy" id="3160864"/>
    <lineage>
        <taxon>Bacteria</taxon>
        <taxon>Pseudomonadati</taxon>
        <taxon>Pseudomonadota</taxon>
        <taxon>Betaproteobacteria</taxon>
        <taxon>Neisseriales</taxon>
        <taxon>Chromobacteriaceae</taxon>
        <taxon>Vogesella</taxon>
    </lineage>
</organism>
<gene>
    <name evidence="4" type="ORF">ABNW52_10865</name>
</gene>
<name>A0ABV1M6A0_9NEIS</name>
<keyword evidence="5" id="KW-1185">Reference proteome</keyword>
<comment type="similarity">
    <text evidence="1 2">Belongs to the universal stress protein A family.</text>
</comment>
<evidence type="ECO:0000256" key="2">
    <source>
        <dbReference type="PIRNR" id="PIRNR006276"/>
    </source>
</evidence>
<dbReference type="PANTHER" id="PTHR46268">
    <property type="entry name" value="STRESS RESPONSE PROTEIN NHAX"/>
    <property type="match status" value="1"/>
</dbReference>
<comment type="caution">
    <text evidence="4">The sequence shown here is derived from an EMBL/GenBank/DDBJ whole genome shotgun (WGS) entry which is preliminary data.</text>
</comment>
<comment type="subcellular location">
    <subcellularLocation>
        <location evidence="2">Cytoplasm</location>
    </subcellularLocation>
</comment>
<dbReference type="Pfam" id="PF00582">
    <property type="entry name" value="Usp"/>
    <property type="match status" value="1"/>
</dbReference>
<keyword evidence="2" id="KW-0963">Cytoplasm</keyword>
<dbReference type="InterPro" id="IPR014729">
    <property type="entry name" value="Rossmann-like_a/b/a_fold"/>
</dbReference>
<evidence type="ECO:0000256" key="1">
    <source>
        <dbReference type="ARBA" id="ARBA00008791"/>
    </source>
</evidence>
<evidence type="ECO:0000313" key="4">
    <source>
        <dbReference type="EMBL" id="MEQ6291110.1"/>
    </source>
</evidence>
<dbReference type="PANTHER" id="PTHR46268:SF15">
    <property type="entry name" value="UNIVERSAL STRESS PROTEIN HP_0031"/>
    <property type="match status" value="1"/>
</dbReference>
<dbReference type="PRINTS" id="PR01438">
    <property type="entry name" value="UNVRSLSTRESS"/>
</dbReference>
<accession>A0ABV1M6A0</accession>
<protein>
    <recommendedName>
        <fullName evidence="2">Universal stress protein</fullName>
    </recommendedName>
</protein>
<dbReference type="InterPro" id="IPR006016">
    <property type="entry name" value="UspA"/>
</dbReference>
<evidence type="ECO:0000259" key="3">
    <source>
        <dbReference type="Pfam" id="PF00582"/>
    </source>
</evidence>
<dbReference type="InterPro" id="IPR006015">
    <property type="entry name" value="Universal_stress_UspA"/>
</dbReference>
<dbReference type="Gene3D" id="3.40.50.620">
    <property type="entry name" value="HUPs"/>
    <property type="match status" value="1"/>
</dbReference>
<proteinExistence type="inferred from homology"/>
<dbReference type="Proteomes" id="UP001433638">
    <property type="component" value="Unassembled WGS sequence"/>
</dbReference>